<name>A0A840WIN6_9ACTN</name>
<evidence type="ECO:0000313" key="1">
    <source>
        <dbReference type="EMBL" id="MBB5491376.1"/>
    </source>
</evidence>
<gene>
    <name evidence="1" type="ORF">HNR07_002513</name>
</gene>
<evidence type="ECO:0000313" key="2">
    <source>
        <dbReference type="Proteomes" id="UP000579647"/>
    </source>
</evidence>
<dbReference type="RefSeq" id="WP_184365076.1">
    <property type="nucleotide sequence ID" value="NZ_BAAAKM010000133.1"/>
</dbReference>
<dbReference type="Proteomes" id="UP000579647">
    <property type="component" value="Unassembled WGS sequence"/>
</dbReference>
<protein>
    <submittedName>
        <fullName evidence="1">Uncharacterized protein</fullName>
    </submittedName>
</protein>
<sequence length="67" mass="7428">MITTISTVKSEDRVKQIAEVGRRSVYSGAHCDDCHELGRMLGLLRTEASGRIAKAIPEPFALVDRRD</sequence>
<dbReference type="EMBL" id="JACHDO010000001">
    <property type="protein sequence ID" value="MBB5491376.1"/>
    <property type="molecule type" value="Genomic_DNA"/>
</dbReference>
<proteinExistence type="predicted"/>
<comment type="caution">
    <text evidence="1">The sequence shown here is derived from an EMBL/GenBank/DDBJ whole genome shotgun (WGS) entry which is preliminary data.</text>
</comment>
<reference evidence="1 2" key="1">
    <citation type="submission" date="2020-08" db="EMBL/GenBank/DDBJ databases">
        <title>Sequencing the genomes of 1000 actinobacteria strains.</title>
        <authorList>
            <person name="Klenk H.-P."/>
        </authorList>
    </citation>
    <scope>NUCLEOTIDE SEQUENCE [LARGE SCALE GENOMIC DNA]</scope>
    <source>
        <strain evidence="1 2">DSM 44598</strain>
    </source>
</reference>
<organism evidence="1 2">
    <name type="scientific">Nocardiopsis metallicus</name>
    <dbReference type="NCBI Taxonomy" id="179819"/>
    <lineage>
        <taxon>Bacteria</taxon>
        <taxon>Bacillati</taxon>
        <taxon>Actinomycetota</taxon>
        <taxon>Actinomycetes</taxon>
        <taxon>Streptosporangiales</taxon>
        <taxon>Nocardiopsidaceae</taxon>
        <taxon>Nocardiopsis</taxon>
    </lineage>
</organism>
<accession>A0A840WIN6</accession>
<keyword evidence="2" id="KW-1185">Reference proteome</keyword>
<dbReference type="AlphaFoldDB" id="A0A840WIN6"/>